<proteinExistence type="predicted"/>
<dbReference type="PANTHER" id="PTHR46141:SF1">
    <property type="entry name" value="SODIUM LEAK CHANNEL NALCN"/>
    <property type="match status" value="1"/>
</dbReference>
<dbReference type="GO" id="GO:0005886">
    <property type="term" value="C:plasma membrane"/>
    <property type="evidence" value="ECO:0007669"/>
    <property type="project" value="TreeGrafter"/>
</dbReference>
<comment type="caution">
    <text evidence="2">The sequence shown here is derived from an EMBL/GenBank/DDBJ whole genome shotgun (WGS) entry which is preliminary data.</text>
</comment>
<accession>A0A4Y2QNV6</accession>
<sequence>MARFVQPVPVREKATFSHEQSRDSLYRPSPDSERSLQCHLLVVRESFMRQFVEDQAEESPTMKKLSENEDNLVTFRKTRPLKLMASPCKVRNTTNILRKTSVTNIVIDSNNQRLLVGDSGQIPVLGKGPKQTQSQKTIRLDRRSMRRSMRGSIKIKQTYDHLRENGDGGTLNPTASRSPHDFDIKLLQQKRQQAEMKRLLFILYLNMNLL</sequence>
<dbReference type="EMBL" id="BGPR01014399">
    <property type="protein sequence ID" value="GBN65044.1"/>
    <property type="molecule type" value="Genomic_DNA"/>
</dbReference>
<feature type="compositionally biased region" description="Basic and acidic residues" evidence="1">
    <location>
        <begin position="10"/>
        <end position="32"/>
    </location>
</feature>
<dbReference type="OrthoDB" id="6416116at2759"/>
<dbReference type="InterPro" id="IPR028823">
    <property type="entry name" value="NALCN"/>
</dbReference>
<keyword evidence="3" id="KW-1185">Reference proteome</keyword>
<name>A0A4Y2QNV6_ARAVE</name>
<dbReference type="GO" id="GO:0005261">
    <property type="term" value="F:monoatomic cation channel activity"/>
    <property type="evidence" value="ECO:0007669"/>
    <property type="project" value="InterPro"/>
</dbReference>
<gene>
    <name evidence="2" type="ORF">AVEN_155722_1</name>
</gene>
<organism evidence="2 3">
    <name type="scientific">Araneus ventricosus</name>
    <name type="common">Orbweaver spider</name>
    <name type="synonym">Epeira ventricosa</name>
    <dbReference type="NCBI Taxonomy" id="182803"/>
    <lineage>
        <taxon>Eukaryota</taxon>
        <taxon>Metazoa</taxon>
        <taxon>Ecdysozoa</taxon>
        <taxon>Arthropoda</taxon>
        <taxon>Chelicerata</taxon>
        <taxon>Arachnida</taxon>
        <taxon>Araneae</taxon>
        <taxon>Araneomorphae</taxon>
        <taxon>Entelegynae</taxon>
        <taxon>Araneoidea</taxon>
        <taxon>Araneidae</taxon>
        <taxon>Araneus</taxon>
    </lineage>
</organism>
<protein>
    <submittedName>
        <fullName evidence="2">Uncharacterized protein</fullName>
    </submittedName>
</protein>
<dbReference type="PANTHER" id="PTHR46141">
    <property type="entry name" value="SODIUM LEAK CHANNEL NON-SELECTIVE PROTEIN"/>
    <property type="match status" value="1"/>
</dbReference>
<dbReference type="Proteomes" id="UP000499080">
    <property type="component" value="Unassembled WGS sequence"/>
</dbReference>
<reference evidence="2 3" key="1">
    <citation type="journal article" date="2019" name="Sci. Rep.">
        <title>Orb-weaving spider Araneus ventricosus genome elucidates the spidroin gene catalogue.</title>
        <authorList>
            <person name="Kono N."/>
            <person name="Nakamura H."/>
            <person name="Ohtoshi R."/>
            <person name="Moran D.A.P."/>
            <person name="Shinohara A."/>
            <person name="Yoshida Y."/>
            <person name="Fujiwara M."/>
            <person name="Mori M."/>
            <person name="Tomita M."/>
            <person name="Arakawa K."/>
        </authorList>
    </citation>
    <scope>NUCLEOTIDE SEQUENCE [LARGE SCALE GENOMIC DNA]</scope>
</reference>
<dbReference type="GO" id="GO:0032224">
    <property type="term" value="P:positive regulation of synaptic transmission, cholinergic"/>
    <property type="evidence" value="ECO:0007669"/>
    <property type="project" value="TreeGrafter"/>
</dbReference>
<dbReference type="GO" id="GO:0032230">
    <property type="term" value="P:positive regulation of synaptic transmission, GABAergic"/>
    <property type="evidence" value="ECO:0007669"/>
    <property type="project" value="TreeGrafter"/>
</dbReference>
<dbReference type="AlphaFoldDB" id="A0A4Y2QNV6"/>
<evidence type="ECO:0000256" key="1">
    <source>
        <dbReference type="SAM" id="MobiDB-lite"/>
    </source>
</evidence>
<evidence type="ECO:0000313" key="3">
    <source>
        <dbReference type="Proteomes" id="UP000499080"/>
    </source>
</evidence>
<feature type="region of interest" description="Disordered" evidence="1">
    <location>
        <begin position="1"/>
        <end position="32"/>
    </location>
</feature>
<evidence type="ECO:0000313" key="2">
    <source>
        <dbReference type="EMBL" id="GBN65044.1"/>
    </source>
</evidence>